<evidence type="ECO:0000313" key="2">
    <source>
        <dbReference type="EMBL" id="CAA9330712.1"/>
    </source>
</evidence>
<organism evidence="2">
    <name type="scientific">uncultured Gemmatimonadota bacterium</name>
    <dbReference type="NCBI Taxonomy" id="203437"/>
    <lineage>
        <taxon>Bacteria</taxon>
        <taxon>Pseudomonadati</taxon>
        <taxon>Gemmatimonadota</taxon>
        <taxon>environmental samples</taxon>
    </lineage>
</organism>
<reference evidence="2" key="1">
    <citation type="submission" date="2020-02" db="EMBL/GenBank/DDBJ databases">
        <authorList>
            <person name="Meier V. D."/>
        </authorList>
    </citation>
    <scope>NUCLEOTIDE SEQUENCE</scope>
    <source>
        <strain evidence="2">AVDCRST_MAG68</strain>
    </source>
</reference>
<feature type="signal peptide" evidence="1">
    <location>
        <begin position="1"/>
        <end position="20"/>
    </location>
</feature>
<feature type="chain" id="PRO_5026699582" evidence="1">
    <location>
        <begin position="21"/>
        <end position="119"/>
    </location>
</feature>
<evidence type="ECO:0000256" key="1">
    <source>
        <dbReference type="SAM" id="SignalP"/>
    </source>
</evidence>
<sequence>MRMPVLFLPLLLAFSLTSCGRSDSLTGQWQVGESDVFITVEQHEGGTLTGAWGPMALLGQRIGDSVQMAFSRQAPAQGPMEFTFAGKVHAPGEMRGVLGSSQPDTATTSTVLIRVKPGR</sequence>
<dbReference type="AlphaFoldDB" id="A0A6J4LER2"/>
<dbReference type="PROSITE" id="PS51257">
    <property type="entry name" value="PROKAR_LIPOPROTEIN"/>
    <property type="match status" value="1"/>
</dbReference>
<name>A0A6J4LER2_9BACT</name>
<proteinExistence type="predicted"/>
<protein>
    <submittedName>
        <fullName evidence="2">Uncharacterized protein</fullName>
    </submittedName>
</protein>
<dbReference type="EMBL" id="CADCTW010000118">
    <property type="protein sequence ID" value="CAA9330712.1"/>
    <property type="molecule type" value="Genomic_DNA"/>
</dbReference>
<gene>
    <name evidence="2" type="ORF">AVDCRST_MAG68-2430</name>
</gene>
<keyword evidence="1" id="KW-0732">Signal</keyword>
<accession>A0A6J4LER2</accession>